<feature type="domain" description="Inner membrane protein YgaP-like transmembrane" evidence="2">
    <location>
        <begin position="5"/>
        <end position="65"/>
    </location>
</feature>
<comment type="caution">
    <text evidence="3">The sequence shown here is derived from an EMBL/GenBank/DDBJ whole genome shotgun (WGS) entry which is preliminary data.</text>
</comment>
<evidence type="ECO:0000259" key="2">
    <source>
        <dbReference type="Pfam" id="PF11127"/>
    </source>
</evidence>
<evidence type="ECO:0000313" key="4">
    <source>
        <dbReference type="Proteomes" id="UP000555728"/>
    </source>
</evidence>
<keyword evidence="1" id="KW-0812">Transmembrane</keyword>
<keyword evidence="4" id="KW-1185">Reference proteome</keyword>
<protein>
    <submittedName>
        <fullName evidence="3">Cadmium resistance protein CadD (Predicted permease)</fullName>
    </submittedName>
</protein>
<evidence type="ECO:0000256" key="1">
    <source>
        <dbReference type="SAM" id="Phobius"/>
    </source>
</evidence>
<sequence>MFPTENNVGFYDQMARIVVGVFFIAVGVFGGPTMWIIGIIGLVPLITGLTGKCPAYKMMGVNTCKLG</sequence>
<feature type="transmembrane region" description="Helical" evidence="1">
    <location>
        <begin position="20"/>
        <end position="49"/>
    </location>
</feature>
<keyword evidence="1" id="KW-1133">Transmembrane helix</keyword>
<dbReference type="EMBL" id="JACIGI010000005">
    <property type="protein sequence ID" value="MBB4285164.1"/>
    <property type="molecule type" value="Genomic_DNA"/>
</dbReference>
<name>A0A7W6WJY3_9PROT</name>
<reference evidence="3 4" key="1">
    <citation type="submission" date="2020-08" db="EMBL/GenBank/DDBJ databases">
        <title>Genome sequencing of Purple Non-Sulfur Bacteria from various extreme environments.</title>
        <authorList>
            <person name="Mayer M."/>
        </authorList>
    </citation>
    <scope>NUCLEOTIDE SEQUENCE [LARGE SCALE GENOMIC DNA]</scope>
    <source>
        <strain evidence="3 4">JA135</strain>
    </source>
</reference>
<dbReference type="Proteomes" id="UP000555728">
    <property type="component" value="Unassembled WGS sequence"/>
</dbReference>
<gene>
    <name evidence="3" type="ORF">GGD88_000881</name>
</gene>
<accession>A0A7W6WJY3</accession>
<keyword evidence="1" id="KW-0472">Membrane</keyword>
<organism evidence="3 4">
    <name type="scientific">Roseospira goensis</name>
    <dbReference type="NCBI Taxonomy" id="391922"/>
    <lineage>
        <taxon>Bacteria</taxon>
        <taxon>Pseudomonadati</taxon>
        <taxon>Pseudomonadota</taxon>
        <taxon>Alphaproteobacteria</taxon>
        <taxon>Rhodospirillales</taxon>
        <taxon>Rhodospirillaceae</taxon>
        <taxon>Roseospira</taxon>
    </lineage>
</organism>
<dbReference type="RefSeq" id="WP_184432098.1">
    <property type="nucleotide sequence ID" value="NZ_JACIGI010000005.1"/>
</dbReference>
<dbReference type="Pfam" id="PF11127">
    <property type="entry name" value="YgaP-like_TM"/>
    <property type="match status" value="1"/>
</dbReference>
<evidence type="ECO:0000313" key="3">
    <source>
        <dbReference type="EMBL" id="MBB4285164.1"/>
    </source>
</evidence>
<proteinExistence type="predicted"/>
<dbReference type="InterPro" id="IPR021309">
    <property type="entry name" value="YgaP-like_TM"/>
</dbReference>
<dbReference type="AlphaFoldDB" id="A0A7W6WJY3"/>